<feature type="compositionally biased region" description="Acidic residues" evidence="6">
    <location>
        <begin position="1499"/>
        <end position="1569"/>
    </location>
</feature>
<feature type="compositionally biased region" description="Polar residues" evidence="6">
    <location>
        <begin position="629"/>
        <end position="649"/>
    </location>
</feature>
<organism evidence="8 9">
    <name type="scientific">Channa striata</name>
    <name type="common">Snakehead murrel</name>
    <name type="synonym">Ophicephalus striatus</name>
    <dbReference type="NCBI Taxonomy" id="64152"/>
    <lineage>
        <taxon>Eukaryota</taxon>
        <taxon>Metazoa</taxon>
        <taxon>Chordata</taxon>
        <taxon>Craniata</taxon>
        <taxon>Vertebrata</taxon>
        <taxon>Euteleostomi</taxon>
        <taxon>Actinopterygii</taxon>
        <taxon>Neopterygii</taxon>
        <taxon>Teleostei</taxon>
        <taxon>Neoteleostei</taxon>
        <taxon>Acanthomorphata</taxon>
        <taxon>Anabantaria</taxon>
        <taxon>Anabantiformes</taxon>
        <taxon>Channoidei</taxon>
        <taxon>Channidae</taxon>
        <taxon>Channa</taxon>
    </lineage>
</organism>
<feature type="region of interest" description="Disordered" evidence="6">
    <location>
        <begin position="507"/>
        <end position="540"/>
    </location>
</feature>
<feature type="compositionally biased region" description="Basic and acidic residues" evidence="6">
    <location>
        <begin position="1815"/>
        <end position="1839"/>
    </location>
</feature>
<feature type="compositionally biased region" description="Basic and acidic residues" evidence="6">
    <location>
        <begin position="1679"/>
        <end position="1692"/>
    </location>
</feature>
<feature type="region of interest" description="Disordered" evidence="6">
    <location>
        <begin position="391"/>
        <end position="466"/>
    </location>
</feature>
<feature type="compositionally biased region" description="Basic and acidic residues" evidence="6">
    <location>
        <begin position="310"/>
        <end position="320"/>
    </location>
</feature>
<dbReference type="EMBL" id="JAUPFM010000018">
    <property type="protein sequence ID" value="KAK2822586.1"/>
    <property type="molecule type" value="Genomic_DNA"/>
</dbReference>
<dbReference type="GO" id="GO:0043005">
    <property type="term" value="C:neuron projection"/>
    <property type="evidence" value="ECO:0007669"/>
    <property type="project" value="UniProtKB-ARBA"/>
</dbReference>
<feature type="compositionally biased region" description="Acidic residues" evidence="6">
    <location>
        <begin position="1653"/>
        <end position="1678"/>
    </location>
</feature>
<feature type="compositionally biased region" description="Polar residues" evidence="6">
    <location>
        <begin position="2195"/>
        <end position="2204"/>
    </location>
</feature>
<dbReference type="PANTHER" id="PTHR23005">
    <property type="entry name" value="RETINITIS PIGMENTOSA 1 PROTEIN"/>
    <property type="match status" value="1"/>
</dbReference>
<feature type="compositionally biased region" description="Polar residues" evidence="6">
    <location>
        <begin position="1"/>
        <end position="34"/>
    </location>
</feature>
<evidence type="ECO:0000256" key="1">
    <source>
        <dbReference type="ARBA" id="ARBA00004316"/>
    </source>
</evidence>
<evidence type="ECO:0000256" key="2">
    <source>
        <dbReference type="ARBA" id="ARBA00004496"/>
    </source>
</evidence>
<feature type="region of interest" description="Disordered" evidence="6">
    <location>
        <begin position="976"/>
        <end position="997"/>
    </location>
</feature>
<dbReference type="SMART" id="SM00537">
    <property type="entry name" value="DCX"/>
    <property type="match status" value="2"/>
</dbReference>
<dbReference type="GO" id="GO:0035556">
    <property type="term" value="P:intracellular signal transduction"/>
    <property type="evidence" value="ECO:0007669"/>
    <property type="project" value="InterPro"/>
</dbReference>
<feature type="compositionally biased region" description="Polar residues" evidence="6">
    <location>
        <begin position="1781"/>
        <end position="1796"/>
    </location>
</feature>
<name>A0AA88J5I8_CHASR</name>
<feature type="compositionally biased region" description="Polar residues" evidence="6">
    <location>
        <begin position="830"/>
        <end position="839"/>
    </location>
</feature>
<feature type="region of interest" description="Disordered" evidence="6">
    <location>
        <begin position="1"/>
        <end position="36"/>
    </location>
</feature>
<dbReference type="InterPro" id="IPR003533">
    <property type="entry name" value="Doublecortin_dom"/>
</dbReference>
<sequence length="2243" mass="249526">MSSTPIQEQPAQRLSSGSGQTFPSRPLQPTSDPSASKRVCFYKSGDYKFSGHRMVINARTFKSFDGLLDALSRKVPLPFGVRTITTPRGTHVVRGLDDLHDGGSYVCSDQKRVKPLNLDEVSRRQVPWNTTRPLSAGRRQRRQRLQFGRRMEVNNRSAKIPERVAVRTPKRLEVIKNKDPTVRRTIVLQRRTAPTFDALLDYLSQVLQFPVLKLYSTEGRRVDGLASLILCSGVVVAAGNEPFRLGNYSFHRPGQMAQATETLDQPSAQNNKPFVSGRGSRNFSLSSERYIVNQINRSRNGSLNSHSHHHNESCETEVNRQRTSTGRLDAEHPISIVPQDDDIEKSFRVNQDGSMTVEMKVRLTIKEEEMLHWTTTLSRSSLSKRTVYASISESGNSSPNSNTVFAKDSSISEGETKEENHPTGGGKGVSFNKERAHEGYTSTETGKAKTRFKHTPTPGPRYVKKKASVESVKTVTESGVQENTLGHYSYMERTADGESAEGYCVVRHNSSSNRPVPKPRKTPSAGARNQSSHSFGKSSGVAEVLQIQNNGMEVTETVMHIYESQGGYDNYLANEDYSTDDVPWHGSPPVPDSKPSTESGPHSSSNDIDFSWQPPTADSLQRQKEEMLSLSSEPVSSAQNIMNDLSPVNENEGEIATNSQTKKTVKKAKTPKTEKNKKTVKAAANQKASTSTSSSSDKKQKKTTVSPSKNSKHSSTDKHSSNTSVGKKSLSSSESAKAQRSTREEKKAEKPQSKKSIKDGNIPKKDSALLVSSENVKKTPPMRQSINNAAARDNGHNVNTPTGRPQMKKNISDILQPKKSLLPGKKTVSKPKSMSGTRIASPKQTLGLNESVSMPSLTPTPSEIHQYVEHWLEKVSPDQVPYTEEALKDESQAKVVFQIGGDSEIEEDNKCQTNLDEYYAQPSEGVKKSASCLSVPLCHEGPATSLLPSDQKTRGLCVSMPSVRVEPVYQENRLRTHKSAEAIDGPADNKSSSSNLLSPKAKIKPVLRQLCSSVQCIRRVSETHTTPNLEKSNSLPDFSTQVALVFGSSCKAFLSFLSVMTLRDSLTGSALGDGPQSRSSSEAMLMMESLQKISVIEDEEEQRASLTDLQSRASSQFRERWKDFLMLRERLESEPLSPRVSETEFALDVVSEGGDVFEDPQMGLDELMEELNMPEDLRGEISSTIQQAKTFYPVEESTFVETERNPSDSEDEVEQFIAECNNEIKPSPEFHNTCIADDITEKNHSNDNIETNDSEQVNTMWKLEKEGFDVKDSEALQAEINEPLSHKENETEGKEDQVEEDRKREKDGDNDDTKEINDRDDDEEDFYNTDKEKEGETPEEAVREDDEEPDELETENGTVMESVEKVEERTEEEIAVDDLEEEEKLEGEEEVVEETEEGRRDEQNRETSQGDSVEETDEREEEETEEEEKGEEGVNEEMQAEETEEEEKGEEGVNEERQAEETEEEEKGEEGVNEEMQAEETEEEEKGEEGVNEERQAEETEEEVDEFDEDEEKVGNIEEQDEEEKQVEGEDAQTTESSVEGEVEEAVEETDEGEETENTEEAEEEEEKEEEKAEVVTENNVEEEVGEDTEETDQGEGILNIVDELAEEEEMDVVTVEDVEEADEVVEETEEEEKLEDLAEEADEEERQKEIDVIEESEKEAETEVVIEENDEEDDVDVDPEKKEEGEARTSSDEEEEEGRETDKDLKEEEKCYESDESRKDSVEVRGEVEEIEIEEHINGRQMLDEGDDEDNESNEQLEQVDKHDSSVSEDVDSLTDLKDTNSLGGTVCYLQQHSGSGEAANRGRNSESPSKCSSDARWEDDKGNGTDTVNEEHQDERASSQPHPVEISQELLDFVNSALQSSSLTFTYDSRGNIRIEPDNARVVQTKEIIIPKSSDDSLYGLNCLPSPSTSDLSDYRPETSESGGYKTQESVDIVSESGDEASEKPFPVCKRKTGIPNGRTNMEHAKSELSIRSNSDFLESSRLKSAETSRDSGSKASREDLSYFSAASSLKADAEAAPEVTQCISFTSEKDSADGVLIDQGRWLLRENHLIRKSPPVSLGMYGNVDSTSLDTGQENTSEDSPPHYKTQQNPLAVLSSSELEEMAKPQTPKCTYYNMPHGSDSDPFLDDSSIKSAKKGTSSVKGRGSRVSPTIDTSKTWTNKNGSLSSFASVEFKIADRKVHPEGESSAVRQPGETSSAGASVLQAQGSVDTLQGLSHSSPLIFRQESECRLQLSVALDDAP</sequence>
<feature type="compositionally biased region" description="Basic and acidic residues" evidence="6">
    <location>
        <begin position="741"/>
        <end position="767"/>
    </location>
</feature>
<feature type="compositionally biased region" description="Acidic residues" evidence="6">
    <location>
        <begin position="1369"/>
        <end position="1396"/>
    </location>
</feature>
<feature type="compositionally biased region" description="Acidic residues" evidence="6">
    <location>
        <begin position="1745"/>
        <end position="1756"/>
    </location>
</feature>
<keyword evidence="9" id="KW-1185">Reference proteome</keyword>
<feature type="region of interest" description="Disordered" evidence="6">
    <location>
        <begin position="579"/>
        <end position="839"/>
    </location>
</feature>
<comment type="caution">
    <text evidence="8">The sequence shown here is derived from an EMBL/GenBank/DDBJ whole genome shotgun (WGS) entry which is preliminary data.</text>
</comment>
<feature type="domain" description="Doublecortin" evidence="7">
    <location>
        <begin position="37"/>
        <end position="119"/>
    </location>
</feature>
<comment type="subcellular location">
    <subcellularLocation>
        <location evidence="1">Cell projection</location>
    </subcellularLocation>
    <subcellularLocation>
        <location evidence="2">Cytoplasm</location>
    </subcellularLocation>
</comment>
<dbReference type="InterPro" id="IPR036572">
    <property type="entry name" value="Doublecortin_dom_sf"/>
</dbReference>
<dbReference type="Proteomes" id="UP001187415">
    <property type="component" value="Unassembled WGS sequence"/>
</dbReference>
<dbReference type="PROSITE" id="PS50309">
    <property type="entry name" value="DC"/>
    <property type="match status" value="2"/>
</dbReference>
<dbReference type="SUPFAM" id="SSF89837">
    <property type="entry name" value="Doublecortin (DC)"/>
    <property type="match status" value="2"/>
</dbReference>
<dbReference type="FunFam" id="3.10.20.230:FF:000006">
    <property type="entry name" value="Oxygen-regulated protein 1"/>
    <property type="match status" value="1"/>
</dbReference>
<feature type="region of interest" description="Disordered" evidence="6">
    <location>
        <begin position="299"/>
        <end position="329"/>
    </location>
</feature>
<feature type="compositionally biased region" description="Acidic residues" evidence="6">
    <location>
        <begin position="1318"/>
        <end position="1327"/>
    </location>
</feature>
<proteinExistence type="predicted"/>
<feature type="domain" description="Doublecortin" evidence="7">
    <location>
        <begin position="170"/>
        <end position="249"/>
    </location>
</feature>
<feature type="compositionally biased region" description="Polar residues" evidence="6">
    <location>
        <begin position="1922"/>
        <end position="1932"/>
    </location>
</feature>
<feature type="compositionally biased region" description="Acidic residues" evidence="6">
    <location>
        <begin position="1337"/>
        <end position="1354"/>
    </location>
</feature>
<evidence type="ECO:0000256" key="5">
    <source>
        <dbReference type="ARBA" id="ARBA00023273"/>
    </source>
</evidence>
<protein>
    <recommendedName>
        <fullName evidence="7">Doublecortin domain-containing protein</fullName>
    </recommendedName>
</protein>
<evidence type="ECO:0000256" key="4">
    <source>
        <dbReference type="ARBA" id="ARBA00022737"/>
    </source>
</evidence>
<evidence type="ECO:0000313" key="8">
    <source>
        <dbReference type="EMBL" id="KAK2822586.1"/>
    </source>
</evidence>
<feature type="compositionally biased region" description="Polar residues" evidence="6">
    <location>
        <begin position="594"/>
        <end position="620"/>
    </location>
</feature>
<feature type="region of interest" description="Disordered" evidence="6">
    <location>
        <begin position="1897"/>
        <end position="2002"/>
    </location>
</feature>
<feature type="region of interest" description="Disordered" evidence="6">
    <location>
        <begin position="2181"/>
        <end position="2204"/>
    </location>
</feature>
<feature type="compositionally biased region" description="Acidic residues" evidence="6">
    <location>
        <begin position="1461"/>
        <end position="1487"/>
    </location>
</feature>
<feature type="compositionally biased region" description="Polar residues" evidence="6">
    <location>
        <begin position="2150"/>
        <end position="2163"/>
    </location>
</feature>
<feature type="compositionally biased region" description="Acidic residues" evidence="6">
    <location>
        <begin position="1604"/>
        <end position="1645"/>
    </location>
</feature>
<dbReference type="Pfam" id="PF03607">
    <property type="entry name" value="DCX"/>
    <property type="match status" value="2"/>
</dbReference>
<feature type="compositionally biased region" description="Basic and acidic residues" evidence="6">
    <location>
        <begin position="1981"/>
        <end position="2002"/>
    </location>
</feature>
<gene>
    <name evidence="8" type="ORF">Q5P01_022651</name>
</gene>
<feature type="compositionally biased region" description="Basic and acidic residues" evidence="6">
    <location>
        <begin position="1488"/>
        <end position="1498"/>
    </location>
</feature>
<reference evidence="8" key="1">
    <citation type="submission" date="2023-07" db="EMBL/GenBank/DDBJ databases">
        <title>Chromosome-level Genome Assembly of Striped Snakehead (Channa striata).</title>
        <authorList>
            <person name="Liu H."/>
        </authorList>
    </citation>
    <scope>NUCLEOTIDE SEQUENCE</scope>
    <source>
        <strain evidence="8">Gz</strain>
        <tissue evidence="8">Muscle</tissue>
    </source>
</reference>
<feature type="compositionally biased region" description="Basic and acidic residues" evidence="6">
    <location>
        <begin position="1284"/>
        <end position="1317"/>
    </location>
</feature>
<feature type="compositionally biased region" description="Low complexity" evidence="6">
    <location>
        <begin position="721"/>
        <end position="739"/>
    </location>
</feature>
<dbReference type="GO" id="GO:0060041">
    <property type="term" value="P:retina development in camera-type eye"/>
    <property type="evidence" value="ECO:0007669"/>
    <property type="project" value="TreeGrafter"/>
</dbReference>
<feature type="compositionally biased region" description="Polar residues" evidence="6">
    <location>
        <begin position="527"/>
        <end position="537"/>
    </location>
</feature>
<feature type="compositionally biased region" description="Low complexity" evidence="6">
    <location>
        <begin position="391"/>
        <end position="402"/>
    </location>
</feature>
<keyword evidence="4" id="KW-0677">Repeat</keyword>
<keyword evidence="5" id="KW-0966">Cell projection</keyword>
<dbReference type="GO" id="GO:0005930">
    <property type="term" value="C:axoneme"/>
    <property type="evidence" value="ECO:0007669"/>
    <property type="project" value="TreeGrafter"/>
</dbReference>
<feature type="region of interest" description="Disordered" evidence="6">
    <location>
        <begin position="2064"/>
        <end position="2163"/>
    </location>
</feature>
<keyword evidence="3" id="KW-0963">Cytoplasm</keyword>
<feature type="compositionally biased region" description="Acidic residues" evidence="6">
    <location>
        <begin position="1412"/>
        <end position="1449"/>
    </location>
</feature>
<feature type="compositionally biased region" description="Acidic residues" evidence="6">
    <location>
        <begin position="1580"/>
        <end position="1594"/>
    </location>
</feature>
<accession>A0AA88J5I8</accession>
<evidence type="ECO:0000313" key="9">
    <source>
        <dbReference type="Proteomes" id="UP001187415"/>
    </source>
</evidence>
<evidence type="ECO:0000259" key="7">
    <source>
        <dbReference type="PROSITE" id="PS50309"/>
    </source>
</evidence>
<evidence type="ECO:0000256" key="6">
    <source>
        <dbReference type="SAM" id="MobiDB-lite"/>
    </source>
</evidence>
<dbReference type="Gene3D" id="3.10.20.230">
    <property type="entry name" value="Doublecortin domain"/>
    <property type="match status" value="2"/>
</dbReference>
<feature type="compositionally biased region" description="Low complexity" evidence="6">
    <location>
        <begin position="681"/>
        <end position="695"/>
    </location>
</feature>
<feature type="region of interest" description="Disordered" evidence="6">
    <location>
        <begin position="1277"/>
        <end position="1849"/>
    </location>
</feature>
<feature type="compositionally biased region" description="Polar residues" evidence="6">
    <location>
        <begin position="2067"/>
        <end position="2100"/>
    </location>
</feature>
<feature type="compositionally biased region" description="Basic and acidic residues" evidence="6">
    <location>
        <begin position="1701"/>
        <end position="1739"/>
    </location>
</feature>
<dbReference type="PANTHER" id="PTHR23005:SF4">
    <property type="entry name" value="OXYGEN-REGULATED PROTEIN 1"/>
    <property type="match status" value="1"/>
</dbReference>
<feature type="compositionally biased region" description="Basic and acidic residues" evidence="6">
    <location>
        <begin position="1450"/>
        <end position="1460"/>
    </location>
</feature>
<evidence type="ECO:0000256" key="3">
    <source>
        <dbReference type="ARBA" id="ARBA00022490"/>
    </source>
</evidence>
<dbReference type="GO" id="GO:0042461">
    <property type="term" value="P:photoreceptor cell development"/>
    <property type="evidence" value="ECO:0007669"/>
    <property type="project" value="TreeGrafter"/>
</dbReference>
<dbReference type="GO" id="GO:0035082">
    <property type="term" value="P:axoneme assembly"/>
    <property type="evidence" value="ECO:0007669"/>
    <property type="project" value="TreeGrafter"/>
</dbReference>